<dbReference type="GO" id="GO:0050660">
    <property type="term" value="F:flavin adenine dinucleotide binding"/>
    <property type="evidence" value="ECO:0007669"/>
    <property type="project" value="InterPro"/>
</dbReference>
<evidence type="ECO:0000256" key="5">
    <source>
        <dbReference type="SAM" id="Phobius"/>
    </source>
</evidence>
<proteinExistence type="predicted"/>
<dbReference type="SUPFAM" id="SSF51971">
    <property type="entry name" value="Nucleotide-binding domain"/>
    <property type="match status" value="1"/>
</dbReference>
<evidence type="ECO:0000259" key="6">
    <source>
        <dbReference type="Pfam" id="PF01266"/>
    </source>
</evidence>
<evidence type="ECO:0000313" key="8">
    <source>
        <dbReference type="Proteomes" id="UP000272888"/>
    </source>
</evidence>
<evidence type="ECO:0000256" key="1">
    <source>
        <dbReference type="ARBA" id="ARBA00001974"/>
    </source>
</evidence>
<dbReference type="Gene3D" id="3.50.50.60">
    <property type="entry name" value="FAD/NAD(P)-binding domain"/>
    <property type="match status" value="2"/>
</dbReference>
<feature type="domain" description="FAD dependent oxidoreductase" evidence="6">
    <location>
        <begin position="22"/>
        <end position="346"/>
    </location>
</feature>
<evidence type="ECO:0000256" key="2">
    <source>
        <dbReference type="ARBA" id="ARBA00022630"/>
    </source>
</evidence>
<dbReference type="InterPro" id="IPR036188">
    <property type="entry name" value="FAD/NAD-bd_sf"/>
</dbReference>
<dbReference type="PANTHER" id="PTHR10961">
    <property type="entry name" value="PEROXISOMAL SARCOSINE OXIDASE"/>
    <property type="match status" value="1"/>
</dbReference>
<evidence type="ECO:0000313" key="7">
    <source>
        <dbReference type="EMBL" id="RKH68299.1"/>
    </source>
</evidence>
<dbReference type="EMBL" id="RAWB01000008">
    <property type="protein sequence ID" value="RKH68299.1"/>
    <property type="molecule type" value="Genomic_DNA"/>
</dbReference>
<accession>A0A3A8QHU7</accession>
<name>A0A3A8QHU7_9BACT</name>
<dbReference type="InterPro" id="IPR006076">
    <property type="entry name" value="FAD-dep_OxRdtase"/>
</dbReference>
<evidence type="ECO:0000256" key="4">
    <source>
        <dbReference type="ARBA" id="ARBA00023002"/>
    </source>
</evidence>
<dbReference type="GO" id="GO:0008115">
    <property type="term" value="F:sarcosine oxidase activity"/>
    <property type="evidence" value="ECO:0007669"/>
    <property type="project" value="TreeGrafter"/>
</dbReference>
<comment type="cofactor">
    <cofactor evidence="1">
        <name>FAD</name>
        <dbReference type="ChEBI" id="CHEBI:57692"/>
    </cofactor>
</comment>
<dbReference type="Proteomes" id="UP000272888">
    <property type="component" value="Unassembled WGS sequence"/>
</dbReference>
<evidence type="ECO:0000256" key="3">
    <source>
        <dbReference type="ARBA" id="ARBA00022827"/>
    </source>
</evidence>
<keyword evidence="2" id="KW-0285">Flavoprotein</keyword>
<dbReference type="InterPro" id="IPR045170">
    <property type="entry name" value="MTOX"/>
</dbReference>
<sequence>MSSRAACGRCWPRWRRRDMHFDFAVVGNGLLGAAVLHALSQESRRVVGFGAPYGAQARYYSSHEDDSRLVRTHHDDAYWEELTTRNLQLLRQVEEATGVTVFRPLPVYYRRGSSAAPPGSSLRAVATGPGRAHDLFDAEDVHGGIVHPKEYIRALNALAVSRGARLHAAAVDRVVREGEGYRLVPHDGDSVTADVVISTRGAFSEEAPGTSGATLVGKVLIYCAAPRGAEQGAYCFIDSRPGASVFKDRYGFVQYRSEGREALSKFGFTEARYWRLRDPEDLRRWFQGGYQDYPYLREALGCIEDFTGGGHRVVDIKPCAFTVTPDGKPLIRREHNHITMTGCNGSLAKCNQAFAHDALAQLGLGTAAGKAFH</sequence>
<keyword evidence="5" id="KW-0472">Membrane</keyword>
<keyword evidence="8" id="KW-1185">Reference proteome</keyword>
<dbReference type="Gene3D" id="3.30.9.10">
    <property type="entry name" value="D-Amino Acid Oxidase, subunit A, domain 2"/>
    <property type="match status" value="2"/>
</dbReference>
<protein>
    <submittedName>
        <fullName evidence="7">FAD-dependent oxidoreductase</fullName>
    </submittedName>
</protein>
<feature type="transmembrane region" description="Helical" evidence="5">
    <location>
        <begin position="21"/>
        <end position="39"/>
    </location>
</feature>
<comment type="caution">
    <text evidence="7">The sequence shown here is derived from an EMBL/GenBank/DDBJ whole genome shotgun (WGS) entry which is preliminary data.</text>
</comment>
<dbReference type="AlphaFoldDB" id="A0A3A8QHU7"/>
<dbReference type="Pfam" id="PF01266">
    <property type="entry name" value="DAO"/>
    <property type="match status" value="1"/>
</dbReference>
<keyword evidence="3" id="KW-0274">FAD</keyword>
<organism evidence="7 8">
    <name type="scientific">Corallococcus llansteffanensis</name>
    <dbReference type="NCBI Taxonomy" id="2316731"/>
    <lineage>
        <taxon>Bacteria</taxon>
        <taxon>Pseudomonadati</taxon>
        <taxon>Myxococcota</taxon>
        <taxon>Myxococcia</taxon>
        <taxon>Myxococcales</taxon>
        <taxon>Cystobacterineae</taxon>
        <taxon>Myxococcaceae</taxon>
        <taxon>Corallococcus</taxon>
    </lineage>
</organism>
<reference evidence="8" key="1">
    <citation type="submission" date="2018-09" db="EMBL/GenBank/DDBJ databases">
        <authorList>
            <person name="Livingstone P.G."/>
            <person name="Whitworth D.E."/>
        </authorList>
    </citation>
    <scope>NUCLEOTIDE SEQUENCE [LARGE SCALE GENOMIC DNA]</scope>
    <source>
        <strain evidence="8">CA051B</strain>
    </source>
</reference>
<gene>
    <name evidence="7" type="ORF">D7V93_01655</name>
</gene>
<keyword evidence="5" id="KW-1133">Transmembrane helix</keyword>
<keyword evidence="5" id="KW-0812">Transmembrane</keyword>
<keyword evidence="4" id="KW-0560">Oxidoreductase</keyword>